<keyword evidence="2" id="KW-1185">Reference proteome</keyword>
<dbReference type="AlphaFoldDB" id="A0A0K0G3H7"/>
<sequence>MKVFIALTFFLIVVILKTFIYNTEQVSVTIEVKPKCECSGEGNVAVQLNVTDTSELSESAIPEITISFNHSCTWWYRQYLYIYNVSRDCKKNFNSNGLKQIPNDKYNFLCDESKMKIIPAGANFTEEEE</sequence>
<keyword evidence="1" id="KW-0732">Signal</keyword>
<dbReference type="WBParaSite" id="SVE_1928200.1">
    <property type="protein sequence ID" value="SVE_1928200.1"/>
    <property type="gene ID" value="SVE_1928200"/>
</dbReference>
<feature type="chain" id="PRO_5005330694" evidence="1">
    <location>
        <begin position="26"/>
        <end position="129"/>
    </location>
</feature>
<evidence type="ECO:0000256" key="1">
    <source>
        <dbReference type="SAM" id="SignalP"/>
    </source>
</evidence>
<protein>
    <submittedName>
        <fullName evidence="3">Uncharacterized protein</fullName>
    </submittedName>
</protein>
<accession>A0A0K0G3H7</accession>
<name>A0A0K0G3H7_STRVS</name>
<evidence type="ECO:0000313" key="3">
    <source>
        <dbReference type="WBParaSite" id="SVE_1928200.1"/>
    </source>
</evidence>
<feature type="signal peptide" evidence="1">
    <location>
        <begin position="1"/>
        <end position="25"/>
    </location>
</feature>
<organism evidence="2 3">
    <name type="scientific">Strongyloides venezuelensis</name>
    <name type="common">Threadworm</name>
    <dbReference type="NCBI Taxonomy" id="75913"/>
    <lineage>
        <taxon>Eukaryota</taxon>
        <taxon>Metazoa</taxon>
        <taxon>Ecdysozoa</taxon>
        <taxon>Nematoda</taxon>
        <taxon>Chromadorea</taxon>
        <taxon>Rhabditida</taxon>
        <taxon>Tylenchina</taxon>
        <taxon>Panagrolaimomorpha</taxon>
        <taxon>Strongyloidoidea</taxon>
        <taxon>Strongyloididae</taxon>
        <taxon>Strongyloides</taxon>
    </lineage>
</organism>
<proteinExistence type="predicted"/>
<dbReference type="Proteomes" id="UP000035680">
    <property type="component" value="Unassembled WGS sequence"/>
</dbReference>
<reference evidence="3" key="2">
    <citation type="submission" date="2015-08" db="UniProtKB">
        <authorList>
            <consortium name="WormBaseParasite"/>
        </authorList>
    </citation>
    <scope>IDENTIFICATION</scope>
</reference>
<evidence type="ECO:0000313" key="2">
    <source>
        <dbReference type="Proteomes" id="UP000035680"/>
    </source>
</evidence>
<reference evidence="2" key="1">
    <citation type="submission" date="2014-07" db="EMBL/GenBank/DDBJ databases">
        <authorList>
            <person name="Martin A.A"/>
            <person name="De Silva N."/>
        </authorList>
    </citation>
    <scope>NUCLEOTIDE SEQUENCE</scope>
</reference>